<protein>
    <submittedName>
        <fullName evidence="2">Uncharacterized protein</fullName>
    </submittedName>
</protein>
<dbReference type="EMBL" id="OX465083">
    <property type="protein sequence ID" value="CAI9293653.1"/>
    <property type="molecule type" value="Genomic_DNA"/>
</dbReference>
<evidence type="ECO:0000313" key="2">
    <source>
        <dbReference type="EMBL" id="CAI9293653.1"/>
    </source>
</evidence>
<dbReference type="Proteomes" id="UP001177003">
    <property type="component" value="Chromosome 7"/>
</dbReference>
<feature type="region of interest" description="Disordered" evidence="1">
    <location>
        <begin position="51"/>
        <end position="95"/>
    </location>
</feature>
<organism evidence="2 3">
    <name type="scientific">Lactuca saligna</name>
    <name type="common">Willowleaf lettuce</name>
    <dbReference type="NCBI Taxonomy" id="75948"/>
    <lineage>
        <taxon>Eukaryota</taxon>
        <taxon>Viridiplantae</taxon>
        <taxon>Streptophyta</taxon>
        <taxon>Embryophyta</taxon>
        <taxon>Tracheophyta</taxon>
        <taxon>Spermatophyta</taxon>
        <taxon>Magnoliopsida</taxon>
        <taxon>eudicotyledons</taxon>
        <taxon>Gunneridae</taxon>
        <taxon>Pentapetalae</taxon>
        <taxon>asterids</taxon>
        <taxon>campanulids</taxon>
        <taxon>Asterales</taxon>
        <taxon>Asteraceae</taxon>
        <taxon>Cichorioideae</taxon>
        <taxon>Cichorieae</taxon>
        <taxon>Lactucinae</taxon>
        <taxon>Lactuca</taxon>
    </lineage>
</organism>
<reference evidence="2" key="1">
    <citation type="submission" date="2023-04" db="EMBL/GenBank/DDBJ databases">
        <authorList>
            <person name="Vijverberg K."/>
            <person name="Xiong W."/>
            <person name="Schranz E."/>
        </authorList>
    </citation>
    <scope>NUCLEOTIDE SEQUENCE</scope>
</reference>
<gene>
    <name evidence="2" type="ORF">LSALG_LOCUS32676</name>
</gene>
<sequence length="108" mass="12007">MCEKISKEASGGRTLQYMNRLLIHQKEVEHLHIQAHNKISLSGHIGVDLNNDNDDIEEIHPHSRPLRKDKAKAQGKGKGKGKATSSNSLVETERSNGAIEYNFGETYG</sequence>
<evidence type="ECO:0000256" key="1">
    <source>
        <dbReference type="SAM" id="MobiDB-lite"/>
    </source>
</evidence>
<proteinExistence type="predicted"/>
<feature type="compositionally biased region" description="Basic and acidic residues" evidence="1">
    <location>
        <begin position="58"/>
        <end position="72"/>
    </location>
</feature>
<evidence type="ECO:0000313" key="3">
    <source>
        <dbReference type="Proteomes" id="UP001177003"/>
    </source>
</evidence>
<accession>A0AA36EES9</accession>
<keyword evidence="3" id="KW-1185">Reference proteome</keyword>
<dbReference type="AlphaFoldDB" id="A0AA36EES9"/>
<name>A0AA36EES9_LACSI</name>